<feature type="transmembrane region" description="Helical" evidence="1">
    <location>
        <begin position="198"/>
        <end position="220"/>
    </location>
</feature>
<feature type="transmembrane region" description="Helical" evidence="1">
    <location>
        <begin position="64"/>
        <end position="83"/>
    </location>
</feature>
<keyword evidence="1" id="KW-0812">Transmembrane</keyword>
<evidence type="ECO:0000313" key="3">
    <source>
        <dbReference type="Proteomes" id="UP000478505"/>
    </source>
</evidence>
<keyword evidence="1" id="KW-0472">Membrane</keyword>
<dbReference type="EMBL" id="JAAIKD010000001">
    <property type="protein sequence ID" value="NEV92853.1"/>
    <property type="molecule type" value="Genomic_DNA"/>
</dbReference>
<evidence type="ECO:0008006" key="4">
    <source>
        <dbReference type="Google" id="ProtNLM"/>
    </source>
</evidence>
<evidence type="ECO:0000256" key="1">
    <source>
        <dbReference type="SAM" id="Phobius"/>
    </source>
</evidence>
<accession>A0A6B3QXG7</accession>
<feature type="transmembrane region" description="Helical" evidence="1">
    <location>
        <begin position="301"/>
        <end position="327"/>
    </location>
</feature>
<reference evidence="2 3" key="1">
    <citation type="submission" date="2020-02" db="EMBL/GenBank/DDBJ databases">
        <title>Flavobacteriaceae Psychroflexus bacterium YR1-1, complete genome.</title>
        <authorList>
            <person name="Li Y."/>
            <person name="Wu S."/>
        </authorList>
    </citation>
    <scope>NUCLEOTIDE SEQUENCE [LARGE SCALE GENOMIC DNA]</scope>
    <source>
        <strain evidence="2 3">YR1-1</strain>
    </source>
</reference>
<dbReference type="InterPro" id="IPR043742">
    <property type="entry name" value="DUF5687"/>
</dbReference>
<keyword evidence="1" id="KW-1133">Transmembrane helix</keyword>
<feature type="transmembrane region" description="Helical" evidence="1">
    <location>
        <begin position="169"/>
        <end position="186"/>
    </location>
</feature>
<protein>
    <recommendedName>
        <fullName evidence="4">ABC-2 type transport system permease protein</fullName>
    </recommendedName>
</protein>
<dbReference type="RefSeq" id="WP_164003495.1">
    <property type="nucleotide sequence ID" value="NZ_JAAIKD010000001.1"/>
</dbReference>
<organism evidence="2 3">
    <name type="scientific">Psychroflexus aurantiacus</name>
    <dbReference type="NCBI Taxonomy" id="2709310"/>
    <lineage>
        <taxon>Bacteria</taxon>
        <taxon>Pseudomonadati</taxon>
        <taxon>Bacteroidota</taxon>
        <taxon>Flavobacteriia</taxon>
        <taxon>Flavobacteriales</taxon>
        <taxon>Flavobacteriaceae</taxon>
        <taxon>Psychroflexus</taxon>
    </lineage>
</organism>
<name>A0A6B3QXG7_9FLAO</name>
<feature type="transmembrane region" description="Helical" evidence="1">
    <location>
        <begin position="24"/>
        <end position="52"/>
    </location>
</feature>
<dbReference type="Proteomes" id="UP000478505">
    <property type="component" value="Unassembled WGS sequence"/>
</dbReference>
<feature type="transmembrane region" description="Helical" evidence="1">
    <location>
        <begin position="348"/>
        <end position="368"/>
    </location>
</feature>
<gene>
    <name evidence="2" type="ORF">G3567_01670</name>
</gene>
<dbReference type="AlphaFoldDB" id="A0A6B3QXG7"/>
<feature type="transmembrane region" description="Helical" evidence="1">
    <location>
        <begin position="104"/>
        <end position="134"/>
    </location>
</feature>
<feature type="transmembrane region" description="Helical" evidence="1">
    <location>
        <begin position="374"/>
        <end position="398"/>
    </location>
</feature>
<sequence length="491" mass="56471">MTTKRFLSLEWKQFRRSSFFEKGLAIKILMLLGALYFASLAILAGTGVFFIFKKAIPDQDPFTLINNYLIYWVLGDLTLRYFMQQLPVMNIKPMLLLPIKRQEVIRFLLLKTSFSFFNILPLLFFIPLAVVLMVKAYNPVMVLIWFAGILSISFSINFLNFILNKNNTVFFVVIALLSSFIGLHYFDVFDITPYTGVFFNSFYKLGYTVLVPVALVFLLFKMNYKLLRTNFYVDGAVQPKKQKFRNYNLEFLNRFGTLATFLKNDVKMITRNARPKQVLLMSFLFLFYGLIFFTGDTYKDMPVFLAFASVFVTGGFLITFGQLVPSWDSEYYKLMMSQNISYKQYLESKWLLMAIGCAVSFVLSTPYIYFGWDIYAMIAAGASFNIGLNSFITLYGGALNRVPIELNQKAKAFSNTQGFNPTQLLISLPKILGPMLIFYVPYKLISFDAGIIALALSGLLGLIFKSYFLKIIESLYQKNKYKTISAFSEKK</sequence>
<feature type="transmembrane region" description="Helical" evidence="1">
    <location>
        <begin position="445"/>
        <end position="468"/>
    </location>
</feature>
<proteinExistence type="predicted"/>
<feature type="transmembrane region" description="Helical" evidence="1">
    <location>
        <begin position="140"/>
        <end position="162"/>
    </location>
</feature>
<feature type="transmembrane region" description="Helical" evidence="1">
    <location>
        <begin position="419"/>
        <end position="439"/>
    </location>
</feature>
<keyword evidence="3" id="KW-1185">Reference proteome</keyword>
<dbReference type="Pfam" id="PF18940">
    <property type="entry name" value="DUF5687"/>
    <property type="match status" value="1"/>
</dbReference>
<evidence type="ECO:0000313" key="2">
    <source>
        <dbReference type="EMBL" id="NEV92853.1"/>
    </source>
</evidence>
<comment type="caution">
    <text evidence="2">The sequence shown here is derived from an EMBL/GenBank/DDBJ whole genome shotgun (WGS) entry which is preliminary data.</text>
</comment>
<feature type="transmembrane region" description="Helical" evidence="1">
    <location>
        <begin position="278"/>
        <end position="295"/>
    </location>
</feature>